<dbReference type="FunFam" id="1.10.8.640:FF:000001">
    <property type="entry name" value="Cytochrome c-type biogenesis protein"/>
    <property type="match status" value="1"/>
</dbReference>
<dbReference type="CDD" id="cd16378">
    <property type="entry name" value="CcmH_N"/>
    <property type="match status" value="1"/>
</dbReference>
<name>A0A382F680_9ZZZZ</name>
<sequence length="135" mass="15234">MPLENSVLEERARQLAKQVRCLVCQNQSIFDSDADLAKDLRVLVRERIVAGDSDSRVKEFLVERYGDFILLKPPVKPQTFLLWFGPLLITLLGAVFVVRWLRRGSAPPPHSAAGEFSAAERQRIESLISDDEGED</sequence>
<dbReference type="PANTHER" id="PTHR47870:SF1">
    <property type="entry name" value="CYTOCHROME C-TYPE BIOGENESIS PROTEIN CCMH"/>
    <property type="match status" value="1"/>
</dbReference>
<evidence type="ECO:0000256" key="1">
    <source>
        <dbReference type="ARBA" id="ARBA00010342"/>
    </source>
</evidence>
<keyword evidence="6" id="KW-0408">Iron</keyword>
<dbReference type="Pfam" id="PF03918">
    <property type="entry name" value="CcmH"/>
    <property type="match status" value="1"/>
</dbReference>
<evidence type="ECO:0000256" key="2">
    <source>
        <dbReference type="ARBA" id="ARBA00022617"/>
    </source>
</evidence>
<dbReference type="InterPro" id="IPR051263">
    <property type="entry name" value="C-type_cytochrome_biogenesis"/>
</dbReference>
<keyword evidence="7" id="KW-0472">Membrane</keyword>
<evidence type="ECO:0000313" key="9">
    <source>
        <dbReference type="EMBL" id="SVB58142.1"/>
    </source>
</evidence>
<dbReference type="GO" id="GO:0017004">
    <property type="term" value="P:cytochrome complex assembly"/>
    <property type="evidence" value="ECO:0007669"/>
    <property type="project" value="UniProtKB-KW"/>
</dbReference>
<reference evidence="9" key="1">
    <citation type="submission" date="2018-05" db="EMBL/GenBank/DDBJ databases">
        <authorList>
            <person name="Lanie J.A."/>
            <person name="Ng W.-L."/>
            <person name="Kazmierczak K.M."/>
            <person name="Andrzejewski T.M."/>
            <person name="Davidsen T.M."/>
            <person name="Wayne K.J."/>
            <person name="Tettelin H."/>
            <person name="Glass J.I."/>
            <person name="Rusch D."/>
            <person name="Podicherti R."/>
            <person name="Tsui H.-C.T."/>
            <person name="Winkler M.E."/>
        </authorList>
    </citation>
    <scope>NUCLEOTIDE SEQUENCE</scope>
</reference>
<feature type="transmembrane region" description="Helical" evidence="7">
    <location>
        <begin position="80"/>
        <end position="101"/>
    </location>
</feature>
<dbReference type="AlphaFoldDB" id="A0A382F680"/>
<evidence type="ECO:0000256" key="4">
    <source>
        <dbReference type="ARBA" id="ARBA00022729"/>
    </source>
</evidence>
<keyword evidence="7" id="KW-1133">Transmembrane helix</keyword>
<dbReference type="Gene3D" id="1.10.8.640">
    <property type="entry name" value="Cytochrome C biogenesis protein"/>
    <property type="match status" value="1"/>
</dbReference>
<evidence type="ECO:0000259" key="8">
    <source>
        <dbReference type="Pfam" id="PF03918"/>
    </source>
</evidence>
<dbReference type="PANTHER" id="PTHR47870">
    <property type="entry name" value="CYTOCHROME C-TYPE BIOGENESIS PROTEIN CCMH"/>
    <property type="match status" value="1"/>
</dbReference>
<keyword evidence="7" id="KW-0812">Transmembrane</keyword>
<keyword evidence="5" id="KW-0201">Cytochrome c-type biogenesis</keyword>
<keyword evidence="3" id="KW-0479">Metal-binding</keyword>
<feature type="domain" description="CcmH/CycL/Ccl2/NrfF N-terminal" evidence="8">
    <location>
        <begin position="3"/>
        <end position="127"/>
    </location>
</feature>
<evidence type="ECO:0000256" key="5">
    <source>
        <dbReference type="ARBA" id="ARBA00022748"/>
    </source>
</evidence>
<keyword evidence="2" id="KW-0349">Heme</keyword>
<gene>
    <name evidence="9" type="ORF">METZ01_LOCUS210996</name>
</gene>
<dbReference type="GO" id="GO:0005886">
    <property type="term" value="C:plasma membrane"/>
    <property type="evidence" value="ECO:0007669"/>
    <property type="project" value="TreeGrafter"/>
</dbReference>
<accession>A0A382F680</accession>
<protein>
    <recommendedName>
        <fullName evidence="8">CcmH/CycL/Ccl2/NrfF N-terminal domain-containing protein</fullName>
    </recommendedName>
</protein>
<comment type="similarity">
    <text evidence="1">Belongs to the CcmH/CycL/Ccl2/NrfF family.</text>
</comment>
<dbReference type="InterPro" id="IPR038297">
    <property type="entry name" value="CcmH/CycL/NrfF/Ccl2_sf"/>
</dbReference>
<dbReference type="EMBL" id="UINC01048066">
    <property type="protein sequence ID" value="SVB58142.1"/>
    <property type="molecule type" value="Genomic_DNA"/>
</dbReference>
<evidence type="ECO:0000256" key="7">
    <source>
        <dbReference type="SAM" id="Phobius"/>
    </source>
</evidence>
<evidence type="ECO:0000256" key="3">
    <source>
        <dbReference type="ARBA" id="ARBA00022723"/>
    </source>
</evidence>
<dbReference type="GO" id="GO:0046872">
    <property type="term" value="F:metal ion binding"/>
    <property type="evidence" value="ECO:0007669"/>
    <property type="project" value="UniProtKB-KW"/>
</dbReference>
<dbReference type="InterPro" id="IPR005616">
    <property type="entry name" value="CcmH/CycL/Ccl2/NrfF_N"/>
</dbReference>
<evidence type="ECO:0000256" key="6">
    <source>
        <dbReference type="ARBA" id="ARBA00023004"/>
    </source>
</evidence>
<proteinExistence type="inferred from homology"/>
<organism evidence="9">
    <name type="scientific">marine metagenome</name>
    <dbReference type="NCBI Taxonomy" id="408172"/>
    <lineage>
        <taxon>unclassified sequences</taxon>
        <taxon>metagenomes</taxon>
        <taxon>ecological metagenomes</taxon>
    </lineage>
</organism>
<keyword evidence="4" id="KW-0732">Signal</keyword>